<evidence type="ECO:0000256" key="1">
    <source>
        <dbReference type="SAM" id="Phobius"/>
    </source>
</evidence>
<dbReference type="Proteomes" id="UP000434475">
    <property type="component" value="Unassembled WGS sequence"/>
</dbReference>
<gene>
    <name evidence="3" type="ORF">GKE97_00890</name>
</gene>
<dbReference type="InterPro" id="IPR052173">
    <property type="entry name" value="Beta-lactam_resp_regulator"/>
</dbReference>
<feature type="domain" description="Peptidase M56" evidence="2">
    <location>
        <begin position="6"/>
        <end position="281"/>
    </location>
</feature>
<dbReference type="EMBL" id="WKPR01000001">
    <property type="protein sequence ID" value="MSB18071.1"/>
    <property type="molecule type" value="Genomic_DNA"/>
</dbReference>
<feature type="transmembrane region" description="Helical" evidence="1">
    <location>
        <begin position="289"/>
        <end position="308"/>
    </location>
</feature>
<accession>A0A6I2QWE8</accession>
<feature type="transmembrane region" description="Helical" evidence="1">
    <location>
        <begin position="36"/>
        <end position="54"/>
    </location>
</feature>
<dbReference type="PANTHER" id="PTHR34978:SF3">
    <property type="entry name" value="SLR0241 PROTEIN"/>
    <property type="match status" value="1"/>
</dbReference>
<name>A0A6I2QWE8_FLAPL</name>
<dbReference type="InterPro" id="IPR008756">
    <property type="entry name" value="Peptidase_M56"/>
</dbReference>
<dbReference type="AlphaFoldDB" id="A0A6I2QWE8"/>
<proteinExistence type="predicted"/>
<protein>
    <submittedName>
        <fullName evidence="3">Peptidase M56</fullName>
    </submittedName>
</protein>
<feature type="transmembrane region" description="Helical" evidence="1">
    <location>
        <begin position="6"/>
        <end position="24"/>
    </location>
</feature>
<comment type="caution">
    <text evidence="3">The sequence shown here is derived from an EMBL/GenBank/DDBJ whole genome shotgun (WGS) entry which is preliminary data.</text>
</comment>
<keyword evidence="1" id="KW-1133">Transmembrane helix</keyword>
<dbReference type="PANTHER" id="PTHR34978">
    <property type="entry name" value="POSSIBLE SENSOR-TRANSDUCER PROTEIN BLAR"/>
    <property type="match status" value="1"/>
</dbReference>
<dbReference type="Pfam" id="PF05569">
    <property type="entry name" value="Peptidase_M56"/>
    <property type="match status" value="1"/>
</dbReference>
<keyword evidence="1" id="KW-0472">Membrane</keyword>
<feature type="transmembrane region" description="Helical" evidence="1">
    <location>
        <begin position="93"/>
        <end position="114"/>
    </location>
</feature>
<evidence type="ECO:0000259" key="2">
    <source>
        <dbReference type="Pfam" id="PF05569"/>
    </source>
</evidence>
<reference evidence="3 4" key="1">
    <citation type="journal article" date="2019" name="Nat. Med.">
        <title>A library of human gut bacterial isolates paired with longitudinal multiomics data enables mechanistic microbiome research.</title>
        <authorList>
            <person name="Poyet M."/>
            <person name="Groussin M."/>
            <person name="Gibbons S.M."/>
            <person name="Avila-Pacheco J."/>
            <person name="Jiang X."/>
            <person name="Kearney S.M."/>
            <person name="Perrotta A.R."/>
            <person name="Berdy B."/>
            <person name="Zhao S."/>
            <person name="Lieberman T.D."/>
            <person name="Swanson P.K."/>
            <person name="Smith M."/>
            <person name="Roesemann S."/>
            <person name="Alexander J.E."/>
            <person name="Rich S.A."/>
            <person name="Livny J."/>
            <person name="Vlamakis H."/>
            <person name="Clish C."/>
            <person name="Bullock K."/>
            <person name="Deik A."/>
            <person name="Scott J."/>
            <person name="Pierce K.A."/>
            <person name="Xavier R.J."/>
            <person name="Alm E.J."/>
        </authorList>
    </citation>
    <scope>NUCLEOTIDE SEQUENCE [LARGE SCALE GENOMIC DNA]</scope>
    <source>
        <strain evidence="3 4">BIOML-A2</strain>
    </source>
</reference>
<evidence type="ECO:0000313" key="4">
    <source>
        <dbReference type="Proteomes" id="UP000434475"/>
    </source>
</evidence>
<keyword evidence="1" id="KW-0812">Transmembrane</keyword>
<sequence>MIVMLSLLELSLTGGVFILAVVVVRALAMNRLPRQAFLLLWAVALARLLLPFSIPSPTSLYSAAGHLGEGFRRAGIVTAGGTDAAGAAAQEAVIPWMALLWAAGALACALCFLLPHLRGRREWNASLPVEDPFVTAWLAGHPIRRKVRVRCSDRVDSPLTYGLLRPVILLPKTLDRSDVSRLAFVLTHEMAHIRRFDALSKLLLAAAACLHWFNPLVWVMLVLANRDLELSCDAAVVRLYGAEARAPYARTLLELEARRSRFLPLCSAFNKNALEERIGAIMRSRKTSAAALAVALVLVVALTAVLATNAPRERPIASASGLTIRDNGVVTAYQEGVWDSSGELKPDPQTGHYYTKEQYEQVAALKTEGYESLSIAEFNRTLYAALNESEALSEAFGRVLMDLPETDPLAPFLVNTAQPSLNEYNARLNEVYSGRAEDPSFSGQLSRTETANVYGDTVEVGWTEAGYSFTYRILDQDGLTVAERDAFLQSILKGMQDCLDDLSTESLRDEGKLKQTLQAELDRLGAAAATGQIAYTGGAVEGCWSEAAYDGSGTLVTHDLVVEGMA</sequence>
<organism evidence="3 4">
    <name type="scientific">Flavonifractor plautii</name>
    <name type="common">Fusobacterium plautii</name>
    <dbReference type="NCBI Taxonomy" id="292800"/>
    <lineage>
        <taxon>Bacteria</taxon>
        <taxon>Bacillati</taxon>
        <taxon>Bacillota</taxon>
        <taxon>Clostridia</taxon>
        <taxon>Eubacteriales</taxon>
        <taxon>Oscillospiraceae</taxon>
        <taxon>Flavonifractor</taxon>
    </lineage>
</organism>
<evidence type="ECO:0000313" key="3">
    <source>
        <dbReference type="EMBL" id="MSB18071.1"/>
    </source>
</evidence>
<dbReference type="CDD" id="cd07341">
    <property type="entry name" value="M56_BlaR1_MecR1_like"/>
    <property type="match status" value="1"/>
</dbReference>